<dbReference type="EMBL" id="CP136051">
    <property type="protein sequence ID" value="WOK07717.1"/>
    <property type="molecule type" value="Genomic_DNA"/>
</dbReference>
<evidence type="ECO:0000313" key="3">
    <source>
        <dbReference type="Proteomes" id="UP001302349"/>
    </source>
</evidence>
<keyword evidence="3" id="KW-1185">Reference proteome</keyword>
<dbReference type="Proteomes" id="UP001302349">
    <property type="component" value="Chromosome"/>
</dbReference>
<organism evidence="2 3">
    <name type="scientific">Imperialibacter roseus</name>
    <dbReference type="NCBI Taxonomy" id="1324217"/>
    <lineage>
        <taxon>Bacteria</taxon>
        <taxon>Pseudomonadati</taxon>
        <taxon>Bacteroidota</taxon>
        <taxon>Cytophagia</taxon>
        <taxon>Cytophagales</taxon>
        <taxon>Flammeovirgaceae</taxon>
        <taxon>Imperialibacter</taxon>
    </lineage>
</organism>
<proteinExistence type="predicted"/>
<sequence>MDNERLNMRVNQIEEQLSNTLKAIDKLTADIDALKEYAVENNKVVNGILRKLDDQGERMDKVLLRMEKEEKNRKSELEHERKQRQQELDAQNERFMNALNEDRKLRREEMAIMNRRLEFLESKA</sequence>
<reference evidence="2 3" key="1">
    <citation type="journal article" date="2023" name="Microbiol. Resour. Announc.">
        <title>Complete Genome Sequence of Imperialibacter roseus strain P4T.</title>
        <authorList>
            <person name="Tizabi D.R."/>
            <person name="Bachvaroff T."/>
            <person name="Hill R.T."/>
        </authorList>
    </citation>
    <scope>NUCLEOTIDE SEQUENCE [LARGE SCALE GENOMIC DNA]</scope>
    <source>
        <strain evidence="2 3">P4T</strain>
    </source>
</reference>
<feature type="compositionally biased region" description="Basic and acidic residues" evidence="1">
    <location>
        <begin position="68"/>
        <end position="87"/>
    </location>
</feature>
<feature type="region of interest" description="Disordered" evidence="1">
    <location>
        <begin position="68"/>
        <end position="91"/>
    </location>
</feature>
<dbReference type="RefSeq" id="WP_317490379.1">
    <property type="nucleotide sequence ID" value="NZ_CP136051.1"/>
</dbReference>
<name>A0ABZ0IVP9_9BACT</name>
<accession>A0ABZ0IVP9</accession>
<gene>
    <name evidence="2" type="ORF">RT717_03650</name>
</gene>
<protein>
    <submittedName>
        <fullName evidence="2">Uncharacterized protein</fullName>
    </submittedName>
</protein>
<evidence type="ECO:0000256" key="1">
    <source>
        <dbReference type="SAM" id="MobiDB-lite"/>
    </source>
</evidence>
<evidence type="ECO:0000313" key="2">
    <source>
        <dbReference type="EMBL" id="WOK07717.1"/>
    </source>
</evidence>